<keyword evidence="1" id="KW-0812">Transmembrane</keyword>
<protein>
    <submittedName>
        <fullName evidence="2">Uncharacterized protein</fullName>
    </submittedName>
</protein>
<feature type="transmembrane region" description="Helical" evidence="1">
    <location>
        <begin position="6"/>
        <end position="29"/>
    </location>
</feature>
<dbReference type="OrthoDB" id="10565861at2759"/>
<dbReference type="Proteomes" id="UP000012073">
    <property type="component" value="Unassembled WGS sequence"/>
</dbReference>
<gene>
    <name evidence="2" type="ORF">CHC_T00000660001</name>
</gene>
<dbReference type="KEGG" id="ccp:CHC_T00000660001"/>
<dbReference type="Gramene" id="CDF40073">
    <property type="protein sequence ID" value="CDF40073"/>
    <property type="gene ID" value="CHC_T00000660001"/>
</dbReference>
<keyword evidence="3" id="KW-1185">Reference proteome</keyword>
<dbReference type="GeneID" id="17318084"/>
<keyword evidence="1" id="KW-0472">Membrane</keyword>
<keyword evidence="1" id="KW-1133">Transmembrane helix</keyword>
<organism evidence="2 3">
    <name type="scientific">Chondrus crispus</name>
    <name type="common">Carrageen Irish moss</name>
    <name type="synonym">Polymorpha crispa</name>
    <dbReference type="NCBI Taxonomy" id="2769"/>
    <lineage>
        <taxon>Eukaryota</taxon>
        <taxon>Rhodophyta</taxon>
        <taxon>Florideophyceae</taxon>
        <taxon>Rhodymeniophycidae</taxon>
        <taxon>Gigartinales</taxon>
        <taxon>Gigartinaceae</taxon>
        <taxon>Chondrus</taxon>
    </lineage>
</organism>
<accession>R7QQR0</accession>
<name>R7QQR0_CHOCR</name>
<dbReference type="EMBL" id="HG002123">
    <property type="protein sequence ID" value="CDF40073.1"/>
    <property type="molecule type" value="Genomic_DNA"/>
</dbReference>
<dbReference type="RefSeq" id="XP_005710367.1">
    <property type="nucleotide sequence ID" value="XM_005710310.1"/>
</dbReference>
<evidence type="ECO:0000256" key="1">
    <source>
        <dbReference type="SAM" id="Phobius"/>
    </source>
</evidence>
<evidence type="ECO:0000313" key="3">
    <source>
        <dbReference type="Proteomes" id="UP000012073"/>
    </source>
</evidence>
<sequence length="506" mass="57034">MEDPEFLGFGAFETTAFLTAVLVASYSLISNPTGRQSSSESAEYQVYAGWRFALIVLFLQLSLMLFVIVQQSFKPEVPANAKAWLIALMVAPWAPVAGKVRDTVTSFYRVRRLMKSRLTRNELAAIIRDRFKFGQRGIALPSIIFHATGGDTPAHPIAALRANSYFAVHEDALREQAEATAQTDEPCSLDLGALWAMNQSRQPTSISRTRLFLWRGVSACDLLARAWTEPRFCLDADPMPGIKSDMERALYLDVADLLQQGNTVSDELMERGLRRFCERCRLSVRGAVEAFLESSERGHTDLRAGKWLKNIGMNWRGQFERVIDVMWEAAFMDAKGFKLEISQKDDVQDESPDYDDRAKVTTTKTFALLFLIIRSLLKANGEHGAYETVAAIVRDGPFTRVWWERYWARLEEIVRAKRVKGGPADLEKPVVCVQMRADFKAALRDLVDDDVKGIVEEFLQHADDSLCGDTECYLNPAKILVQEYRNGKVVPRARTVDPKAEARCVS</sequence>
<feature type="transmembrane region" description="Helical" evidence="1">
    <location>
        <begin position="50"/>
        <end position="69"/>
    </location>
</feature>
<proteinExistence type="predicted"/>
<dbReference type="AlphaFoldDB" id="R7QQR0"/>
<reference evidence="3" key="1">
    <citation type="journal article" date="2013" name="Proc. Natl. Acad. Sci. U.S.A.">
        <title>Genome structure and metabolic features in the red seaweed Chondrus crispus shed light on evolution of the Archaeplastida.</title>
        <authorList>
            <person name="Collen J."/>
            <person name="Porcel B."/>
            <person name="Carre W."/>
            <person name="Ball S.G."/>
            <person name="Chaparro C."/>
            <person name="Tonon T."/>
            <person name="Barbeyron T."/>
            <person name="Michel G."/>
            <person name="Noel B."/>
            <person name="Valentin K."/>
            <person name="Elias M."/>
            <person name="Artiguenave F."/>
            <person name="Arun A."/>
            <person name="Aury J.M."/>
            <person name="Barbosa-Neto J.F."/>
            <person name="Bothwell J.H."/>
            <person name="Bouget F.Y."/>
            <person name="Brillet L."/>
            <person name="Cabello-Hurtado F."/>
            <person name="Capella-Gutierrez S."/>
            <person name="Charrier B."/>
            <person name="Cladiere L."/>
            <person name="Cock J.M."/>
            <person name="Coelho S.M."/>
            <person name="Colleoni C."/>
            <person name="Czjzek M."/>
            <person name="Da Silva C."/>
            <person name="Delage L."/>
            <person name="Denoeud F."/>
            <person name="Deschamps P."/>
            <person name="Dittami S.M."/>
            <person name="Gabaldon T."/>
            <person name="Gachon C.M."/>
            <person name="Groisillier A."/>
            <person name="Herve C."/>
            <person name="Jabbari K."/>
            <person name="Katinka M."/>
            <person name="Kloareg B."/>
            <person name="Kowalczyk N."/>
            <person name="Labadie K."/>
            <person name="Leblanc C."/>
            <person name="Lopez P.J."/>
            <person name="McLachlan D.H."/>
            <person name="Meslet-Cladiere L."/>
            <person name="Moustafa A."/>
            <person name="Nehr Z."/>
            <person name="Nyvall Collen P."/>
            <person name="Panaud O."/>
            <person name="Partensky F."/>
            <person name="Poulain J."/>
            <person name="Rensing S.A."/>
            <person name="Rousvoal S."/>
            <person name="Samson G."/>
            <person name="Symeonidi A."/>
            <person name="Weissenbach J."/>
            <person name="Zambounis A."/>
            <person name="Wincker P."/>
            <person name="Boyen C."/>
        </authorList>
    </citation>
    <scope>NUCLEOTIDE SEQUENCE [LARGE SCALE GENOMIC DNA]</scope>
    <source>
        <strain evidence="3">cv. Stackhouse</strain>
    </source>
</reference>
<evidence type="ECO:0000313" key="2">
    <source>
        <dbReference type="EMBL" id="CDF40073.1"/>
    </source>
</evidence>